<feature type="transmembrane region" description="Helical" evidence="1">
    <location>
        <begin position="262"/>
        <end position="279"/>
    </location>
</feature>
<dbReference type="Proteomes" id="UP000807353">
    <property type="component" value="Unassembled WGS sequence"/>
</dbReference>
<comment type="caution">
    <text evidence="2">The sequence shown here is derived from an EMBL/GenBank/DDBJ whole genome shotgun (WGS) entry which is preliminary data.</text>
</comment>
<evidence type="ECO:0000313" key="3">
    <source>
        <dbReference type="Proteomes" id="UP000807353"/>
    </source>
</evidence>
<dbReference type="EMBL" id="MU150315">
    <property type="protein sequence ID" value="KAF9459506.1"/>
    <property type="molecule type" value="Genomic_DNA"/>
</dbReference>
<keyword evidence="3" id="KW-1185">Reference proteome</keyword>
<feature type="transmembrane region" description="Helical" evidence="1">
    <location>
        <begin position="140"/>
        <end position="163"/>
    </location>
</feature>
<evidence type="ECO:0000256" key="1">
    <source>
        <dbReference type="SAM" id="Phobius"/>
    </source>
</evidence>
<reference evidence="2" key="1">
    <citation type="submission" date="2020-11" db="EMBL/GenBank/DDBJ databases">
        <authorList>
            <consortium name="DOE Joint Genome Institute"/>
            <person name="Ahrendt S."/>
            <person name="Riley R."/>
            <person name="Andreopoulos W."/>
            <person name="Labutti K."/>
            <person name="Pangilinan J."/>
            <person name="Ruiz-Duenas F.J."/>
            <person name="Barrasa J.M."/>
            <person name="Sanchez-Garcia M."/>
            <person name="Camarero S."/>
            <person name="Miyauchi S."/>
            <person name="Serrano A."/>
            <person name="Linde D."/>
            <person name="Babiker R."/>
            <person name="Drula E."/>
            <person name="Ayuso-Fernandez I."/>
            <person name="Pacheco R."/>
            <person name="Padilla G."/>
            <person name="Ferreira P."/>
            <person name="Barriuso J."/>
            <person name="Kellner H."/>
            <person name="Castanera R."/>
            <person name="Alfaro M."/>
            <person name="Ramirez L."/>
            <person name="Pisabarro A.G."/>
            <person name="Kuo A."/>
            <person name="Tritt A."/>
            <person name="Lipzen A."/>
            <person name="He G."/>
            <person name="Yan M."/>
            <person name="Ng V."/>
            <person name="Cullen D."/>
            <person name="Martin F."/>
            <person name="Rosso M.-N."/>
            <person name="Henrissat B."/>
            <person name="Hibbett D."/>
            <person name="Martinez A.T."/>
            <person name="Grigoriev I.V."/>
        </authorList>
    </citation>
    <scope>NUCLEOTIDE SEQUENCE</scope>
    <source>
        <strain evidence="2">CBS 247.69</strain>
    </source>
</reference>
<name>A0A9P5Y189_9AGAR</name>
<feature type="transmembrane region" description="Helical" evidence="1">
    <location>
        <begin position="50"/>
        <end position="66"/>
    </location>
</feature>
<proteinExistence type="predicted"/>
<dbReference type="AlphaFoldDB" id="A0A9P5Y189"/>
<keyword evidence="1" id="KW-0472">Membrane</keyword>
<evidence type="ECO:0000313" key="2">
    <source>
        <dbReference type="EMBL" id="KAF9459506.1"/>
    </source>
</evidence>
<gene>
    <name evidence="2" type="ORF">BDZ94DRAFT_1324725</name>
</gene>
<keyword evidence="1" id="KW-0812">Transmembrane</keyword>
<organism evidence="2 3">
    <name type="scientific">Collybia nuda</name>
    <dbReference type="NCBI Taxonomy" id="64659"/>
    <lineage>
        <taxon>Eukaryota</taxon>
        <taxon>Fungi</taxon>
        <taxon>Dikarya</taxon>
        <taxon>Basidiomycota</taxon>
        <taxon>Agaricomycotina</taxon>
        <taxon>Agaricomycetes</taxon>
        <taxon>Agaricomycetidae</taxon>
        <taxon>Agaricales</taxon>
        <taxon>Tricholomatineae</taxon>
        <taxon>Clitocybaceae</taxon>
        <taxon>Collybia</taxon>
    </lineage>
</organism>
<protein>
    <submittedName>
        <fullName evidence="2">Uncharacterized protein</fullName>
    </submittedName>
</protein>
<feature type="transmembrane region" description="Helical" evidence="1">
    <location>
        <begin position="103"/>
        <end position="120"/>
    </location>
</feature>
<feature type="transmembrane region" description="Helical" evidence="1">
    <location>
        <begin position="183"/>
        <end position="201"/>
    </location>
</feature>
<accession>A0A9P5Y189</accession>
<feature type="transmembrane region" description="Helical" evidence="1">
    <location>
        <begin position="336"/>
        <end position="357"/>
    </location>
</feature>
<dbReference type="OrthoDB" id="3234297at2759"/>
<keyword evidence="1" id="KW-1133">Transmembrane helix</keyword>
<sequence>MNTSIFTFPPLNSSSPGPLSLQVYCLSPPNDSCEFGPCPNPDITGLGQQVSLYVTSTSLALIILYASELESRLSTYAHFANIYALLISAYISLGRGQLTQSDAVFVLSVVASPVSIYFWLWHLTKLPTIWKIRTLREFLWILMVFCSFALWTTMAGFVLSPLAKLPFSQPACKIVELQNTWSSLLWYFLYLVQNGFIILCCKVTQYRSVRGVSIGSEINIIEWTKTLLDGVVLPMTPHRIAAILFTIQVSVAASIPGRVFPFIPATALSGLLLILTFLLSGRPSVFFSSETFFLSMVNVLQPAPLLKFSHLIIIPHIAWIWATIVANPTQSTDITFGQLLALFLLFLPLWTVIEMVYTQRKVILRALWMTETFQNLPTTGIPLTLVTTAPPTGKATKTLTVNDSVLDISNNSTMTLVSPNDLAPPTHSYTLGHTRRRVNSIG</sequence>
<feature type="transmembrane region" description="Helical" evidence="1">
    <location>
        <begin position="73"/>
        <end position="91"/>
    </location>
</feature>
<feature type="transmembrane region" description="Helical" evidence="1">
    <location>
        <begin position="305"/>
        <end position="324"/>
    </location>
</feature>